<organism evidence="2 3">
    <name type="scientific">Spongiivirga citrea</name>
    <dbReference type="NCBI Taxonomy" id="1481457"/>
    <lineage>
        <taxon>Bacteria</taxon>
        <taxon>Pseudomonadati</taxon>
        <taxon>Bacteroidota</taxon>
        <taxon>Flavobacteriia</taxon>
        <taxon>Flavobacteriales</taxon>
        <taxon>Flavobacteriaceae</taxon>
        <taxon>Spongiivirga</taxon>
    </lineage>
</organism>
<sequence>MKNPLEYKNLHLVSSAIIVISVGLIYGVSPSTILPKIFGFTVDDLELKNIFRAIMGLYFALGIYWIVGARNTKYWKGTTITNIVFMGGLVFGRLISTIIDGWSPQYGVGMILEMIYMFWGIYNINKYESW</sequence>
<gene>
    <name evidence="2" type="ORF">GWK10_05685</name>
</gene>
<dbReference type="Proteomes" id="UP000474296">
    <property type="component" value="Unassembled WGS sequence"/>
</dbReference>
<keyword evidence="1" id="KW-0472">Membrane</keyword>
<comment type="caution">
    <text evidence="2">The sequence shown here is derived from an EMBL/GenBank/DDBJ whole genome shotgun (WGS) entry which is preliminary data.</text>
</comment>
<proteinExistence type="predicted"/>
<keyword evidence="1" id="KW-0812">Transmembrane</keyword>
<accession>A0A6M0CGS0</accession>
<protein>
    <submittedName>
        <fullName evidence="2">DUF4345 domain-containing protein</fullName>
    </submittedName>
</protein>
<dbReference type="InterPro" id="IPR025597">
    <property type="entry name" value="DUF4345"/>
</dbReference>
<keyword evidence="3" id="KW-1185">Reference proteome</keyword>
<evidence type="ECO:0000256" key="1">
    <source>
        <dbReference type="SAM" id="Phobius"/>
    </source>
</evidence>
<feature type="transmembrane region" description="Helical" evidence="1">
    <location>
        <begin position="79"/>
        <end position="99"/>
    </location>
</feature>
<name>A0A6M0CGS0_9FLAO</name>
<feature type="transmembrane region" description="Helical" evidence="1">
    <location>
        <begin position="12"/>
        <end position="29"/>
    </location>
</feature>
<keyword evidence="1" id="KW-1133">Transmembrane helix</keyword>
<feature type="transmembrane region" description="Helical" evidence="1">
    <location>
        <begin position="105"/>
        <end position="124"/>
    </location>
</feature>
<reference evidence="2 3" key="1">
    <citation type="submission" date="2020-01" db="EMBL/GenBank/DDBJ databases">
        <title>Spongiivirga citrea KCTC 32990T.</title>
        <authorList>
            <person name="Wang G."/>
        </authorList>
    </citation>
    <scope>NUCLEOTIDE SEQUENCE [LARGE SCALE GENOMIC DNA]</scope>
    <source>
        <strain evidence="2 3">KCTC 32990</strain>
    </source>
</reference>
<evidence type="ECO:0000313" key="3">
    <source>
        <dbReference type="Proteomes" id="UP000474296"/>
    </source>
</evidence>
<dbReference type="RefSeq" id="WP_164030095.1">
    <property type="nucleotide sequence ID" value="NZ_JAABOQ010000002.1"/>
</dbReference>
<dbReference type="AlphaFoldDB" id="A0A6M0CGS0"/>
<dbReference type="EMBL" id="JAABOQ010000002">
    <property type="protein sequence ID" value="NER16692.1"/>
    <property type="molecule type" value="Genomic_DNA"/>
</dbReference>
<feature type="transmembrane region" description="Helical" evidence="1">
    <location>
        <begin position="49"/>
        <end position="67"/>
    </location>
</feature>
<dbReference type="Pfam" id="PF14248">
    <property type="entry name" value="DUF4345"/>
    <property type="match status" value="1"/>
</dbReference>
<evidence type="ECO:0000313" key="2">
    <source>
        <dbReference type="EMBL" id="NER16692.1"/>
    </source>
</evidence>